<sequence length="303" mass="34706">MFSKFWKIFFGILFSLGIATVSYVSYNLAKPAIVGETVSGDRKINQSALVLNKKIQEQKRTVSSRKGTFRYTQTGSETHAYQLPYSLVVQSNEVLLTEEDLNLLLPTNSQQMSNLLCNPTIKQVELRVDEEQINLMFLFLVCAQHIEVLLKPEEEFSRYIIESLVSSLVTSLESCRLSNFDETKSINNGRSECKIKNIFFSVPKDEMQKHFLNLTALEILNILVKRCTSENKLSKENICLNIDTLYVDLTSDPQNIHKIKLVWQRKKDELFAILVSRTHTGDYSNQTDLLLSSKYTIGIIPFD</sequence>
<dbReference type="VEuPathDB" id="MicrosporidiaDB:EDEG_03404"/>
<dbReference type="AlphaFoldDB" id="J9DHR9"/>
<dbReference type="Proteomes" id="UP000003163">
    <property type="component" value="Unassembled WGS sequence"/>
</dbReference>
<organism evidence="1 2">
    <name type="scientific">Edhazardia aedis (strain USNM 41457)</name>
    <name type="common">Microsporidian parasite</name>
    <dbReference type="NCBI Taxonomy" id="1003232"/>
    <lineage>
        <taxon>Eukaryota</taxon>
        <taxon>Fungi</taxon>
        <taxon>Fungi incertae sedis</taxon>
        <taxon>Microsporidia</taxon>
        <taxon>Edhazardia</taxon>
    </lineage>
</organism>
<dbReference type="HOGENOM" id="CLU_918371_0_0_1"/>
<dbReference type="InParanoid" id="J9DHR9"/>
<name>J9DHR9_EDHAE</name>
<comment type="caution">
    <text evidence="1">The sequence shown here is derived from an EMBL/GenBank/DDBJ whole genome shotgun (WGS) entry which is preliminary data.</text>
</comment>
<protein>
    <submittedName>
        <fullName evidence="1">Uncharacterized protein</fullName>
    </submittedName>
</protein>
<accession>J9DHR9</accession>
<reference evidence="1 2" key="1">
    <citation type="submission" date="2011-08" db="EMBL/GenBank/DDBJ databases">
        <authorList>
            <person name="Liu Z.J."/>
            <person name="Shi F.L."/>
            <person name="Lu J.Q."/>
            <person name="Li M."/>
            <person name="Wang Z.L."/>
        </authorList>
    </citation>
    <scope>NUCLEOTIDE SEQUENCE [LARGE SCALE GENOMIC DNA]</scope>
    <source>
        <strain evidence="1 2">USNM 41457</strain>
    </source>
</reference>
<reference evidence="2" key="2">
    <citation type="submission" date="2015-07" db="EMBL/GenBank/DDBJ databases">
        <title>Contrasting host-pathogen interactions and genome evolution in two generalist and specialist microsporidian pathogens of mosquitoes.</title>
        <authorList>
            <consortium name="The Broad Institute Genomics Platform"/>
            <consortium name="The Broad Institute Genome Sequencing Center for Infectious Disease"/>
            <person name="Cuomo C.A."/>
            <person name="Sanscrainte N.D."/>
            <person name="Goldberg J.M."/>
            <person name="Heiman D."/>
            <person name="Young S."/>
            <person name="Zeng Q."/>
            <person name="Becnel J.J."/>
            <person name="Birren B.W."/>
        </authorList>
    </citation>
    <scope>NUCLEOTIDE SEQUENCE [LARGE SCALE GENOMIC DNA]</scope>
    <source>
        <strain evidence="2">USNM 41457</strain>
    </source>
</reference>
<dbReference type="EMBL" id="AFBI03000086">
    <property type="protein sequence ID" value="EJW02160.1"/>
    <property type="molecule type" value="Genomic_DNA"/>
</dbReference>
<keyword evidence="2" id="KW-1185">Reference proteome</keyword>
<evidence type="ECO:0000313" key="1">
    <source>
        <dbReference type="EMBL" id="EJW02160.1"/>
    </source>
</evidence>
<proteinExistence type="predicted"/>
<evidence type="ECO:0000313" key="2">
    <source>
        <dbReference type="Proteomes" id="UP000003163"/>
    </source>
</evidence>
<gene>
    <name evidence="1" type="ORF">EDEG_03404</name>
</gene>